<dbReference type="GO" id="GO:0016746">
    <property type="term" value="F:acyltransferase activity"/>
    <property type="evidence" value="ECO:0007669"/>
    <property type="project" value="UniProtKB-KW"/>
</dbReference>
<dbReference type="GO" id="GO:0016020">
    <property type="term" value="C:membrane"/>
    <property type="evidence" value="ECO:0007669"/>
    <property type="project" value="UniProtKB-SubCell"/>
</dbReference>
<dbReference type="EMBL" id="JAEKJA010000013">
    <property type="protein sequence ID" value="MBJ3777233.1"/>
    <property type="molecule type" value="Genomic_DNA"/>
</dbReference>
<evidence type="ECO:0000256" key="6">
    <source>
        <dbReference type="ARBA" id="ARBA00023136"/>
    </source>
</evidence>
<evidence type="ECO:0000256" key="4">
    <source>
        <dbReference type="ARBA" id="ARBA00022989"/>
    </source>
</evidence>
<evidence type="ECO:0000259" key="9">
    <source>
        <dbReference type="SMART" id="SM00563"/>
    </source>
</evidence>
<feature type="compositionally biased region" description="Basic and acidic residues" evidence="8">
    <location>
        <begin position="238"/>
        <end position="248"/>
    </location>
</feature>
<dbReference type="SUPFAM" id="SSF69593">
    <property type="entry name" value="Glycerol-3-phosphate (1)-acyltransferase"/>
    <property type="match status" value="1"/>
</dbReference>
<keyword evidence="2" id="KW-0808">Transferase</keyword>
<dbReference type="InterPro" id="IPR002123">
    <property type="entry name" value="Plipid/glycerol_acylTrfase"/>
</dbReference>
<dbReference type="PANTHER" id="PTHR23063:SF52">
    <property type="entry name" value="LYSOPHOSPHATIDYLCHOLINE ACYLTRANSFERASE"/>
    <property type="match status" value="1"/>
</dbReference>
<sequence>MRRLPLLWHRCAVRILGIRVHVHGKVADTRPLLVVSNHVSWLDITVLGSVMPLSFISKAEVASWPIFGLFAKLQRSVFVEREKRAKTGSVAEQIADRLKAGDVLVLFGEGTSSNGIHVLPFRTALVGGAARAIESVGGSVTVQPLAINYTQLHGLPIGRFHKPRVAWYGDMEMASHLWWVLKHGEIDVDVAFGEPLAFGEGADRKRVARDAETAVRRLVGEATAGRLTRSPKGAGPAQERHADETEAA</sequence>
<gene>
    <name evidence="10" type="ORF">JCR33_16115</name>
</gene>
<dbReference type="AlphaFoldDB" id="A0A934IRC3"/>
<keyword evidence="6" id="KW-0472">Membrane</keyword>
<proteinExistence type="predicted"/>
<name>A0A934IRC3_9HYPH</name>
<keyword evidence="7 10" id="KW-0012">Acyltransferase</keyword>
<dbReference type="GO" id="GO:0006629">
    <property type="term" value="P:lipid metabolic process"/>
    <property type="evidence" value="ECO:0007669"/>
    <property type="project" value="UniProtKB-KW"/>
</dbReference>
<keyword evidence="3" id="KW-0812">Transmembrane</keyword>
<organism evidence="10 11">
    <name type="scientific">Acuticoccus mangrovi</name>
    <dbReference type="NCBI Taxonomy" id="2796142"/>
    <lineage>
        <taxon>Bacteria</taxon>
        <taxon>Pseudomonadati</taxon>
        <taxon>Pseudomonadota</taxon>
        <taxon>Alphaproteobacteria</taxon>
        <taxon>Hyphomicrobiales</taxon>
        <taxon>Amorphaceae</taxon>
        <taxon>Acuticoccus</taxon>
    </lineage>
</organism>
<evidence type="ECO:0000256" key="7">
    <source>
        <dbReference type="ARBA" id="ARBA00023315"/>
    </source>
</evidence>
<dbReference type="Pfam" id="PF01553">
    <property type="entry name" value="Acyltransferase"/>
    <property type="match status" value="1"/>
</dbReference>
<keyword evidence="5" id="KW-0443">Lipid metabolism</keyword>
<evidence type="ECO:0000256" key="5">
    <source>
        <dbReference type="ARBA" id="ARBA00023098"/>
    </source>
</evidence>
<keyword evidence="11" id="KW-1185">Reference proteome</keyword>
<dbReference type="PANTHER" id="PTHR23063">
    <property type="entry name" value="PHOSPHOLIPID ACYLTRANSFERASE"/>
    <property type="match status" value="1"/>
</dbReference>
<evidence type="ECO:0000313" key="10">
    <source>
        <dbReference type="EMBL" id="MBJ3777233.1"/>
    </source>
</evidence>
<keyword evidence="4" id="KW-1133">Transmembrane helix</keyword>
<protein>
    <submittedName>
        <fullName evidence="10">1-acyl-sn-glycerol-3-phosphate acyltransferase</fullName>
    </submittedName>
</protein>
<evidence type="ECO:0000256" key="3">
    <source>
        <dbReference type="ARBA" id="ARBA00022692"/>
    </source>
</evidence>
<evidence type="ECO:0000256" key="8">
    <source>
        <dbReference type="SAM" id="MobiDB-lite"/>
    </source>
</evidence>
<evidence type="ECO:0000256" key="1">
    <source>
        <dbReference type="ARBA" id="ARBA00004370"/>
    </source>
</evidence>
<feature type="domain" description="Phospholipid/glycerol acyltransferase" evidence="9">
    <location>
        <begin position="32"/>
        <end position="150"/>
    </location>
</feature>
<evidence type="ECO:0000313" key="11">
    <source>
        <dbReference type="Proteomes" id="UP000609531"/>
    </source>
</evidence>
<dbReference type="Proteomes" id="UP000609531">
    <property type="component" value="Unassembled WGS sequence"/>
</dbReference>
<reference evidence="10" key="1">
    <citation type="submission" date="2020-12" db="EMBL/GenBank/DDBJ databases">
        <title>Bacterial taxonomy.</title>
        <authorList>
            <person name="Pan X."/>
        </authorList>
    </citation>
    <scope>NUCLEOTIDE SEQUENCE</scope>
    <source>
        <strain evidence="10">B2012</strain>
    </source>
</reference>
<dbReference type="SMART" id="SM00563">
    <property type="entry name" value="PlsC"/>
    <property type="match status" value="1"/>
</dbReference>
<accession>A0A934IRC3</accession>
<feature type="region of interest" description="Disordered" evidence="8">
    <location>
        <begin position="220"/>
        <end position="248"/>
    </location>
</feature>
<comment type="caution">
    <text evidence="10">The sequence shown here is derived from an EMBL/GenBank/DDBJ whole genome shotgun (WGS) entry which is preliminary data.</text>
</comment>
<dbReference type="CDD" id="cd07989">
    <property type="entry name" value="LPLAT_AGPAT-like"/>
    <property type="match status" value="1"/>
</dbReference>
<comment type="subcellular location">
    <subcellularLocation>
        <location evidence="1">Membrane</location>
    </subcellularLocation>
</comment>
<evidence type="ECO:0000256" key="2">
    <source>
        <dbReference type="ARBA" id="ARBA00022679"/>
    </source>
</evidence>